<dbReference type="InterPro" id="IPR003439">
    <property type="entry name" value="ABC_transporter-like_ATP-bd"/>
</dbReference>
<dbReference type="PROSITE" id="PS00211">
    <property type="entry name" value="ABC_TRANSPORTER_1"/>
    <property type="match status" value="1"/>
</dbReference>
<dbReference type="EMBL" id="JBHSGI010000002">
    <property type="protein sequence ID" value="MFC4667995.1"/>
    <property type="molecule type" value="Genomic_DNA"/>
</dbReference>
<accession>A0ABV9KCR2</accession>
<comment type="similarity">
    <text evidence="2">Belongs to the ABC transporter superfamily.</text>
</comment>
<evidence type="ECO:0000313" key="9">
    <source>
        <dbReference type="EMBL" id="MFC4667995.1"/>
    </source>
</evidence>
<dbReference type="CDD" id="cd03257">
    <property type="entry name" value="ABC_NikE_OppD_transporters"/>
    <property type="match status" value="1"/>
</dbReference>
<name>A0ABV9KCR2_9RHOB</name>
<evidence type="ECO:0000256" key="7">
    <source>
        <dbReference type="ARBA" id="ARBA00023136"/>
    </source>
</evidence>
<reference evidence="10" key="1">
    <citation type="journal article" date="2019" name="Int. J. Syst. Evol. Microbiol.">
        <title>The Global Catalogue of Microorganisms (GCM) 10K type strain sequencing project: providing services to taxonomists for standard genome sequencing and annotation.</title>
        <authorList>
            <consortium name="The Broad Institute Genomics Platform"/>
            <consortium name="The Broad Institute Genome Sequencing Center for Infectious Disease"/>
            <person name="Wu L."/>
            <person name="Ma J."/>
        </authorList>
    </citation>
    <scope>NUCLEOTIDE SEQUENCE [LARGE SCALE GENOMIC DNA]</scope>
    <source>
        <strain evidence="10">CGMCC 4.7283</strain>
    </source>
</reference>
<dbReference type="InterPro" id="IPR003593">
    <property type="entry name" value="AAA+_ATPase"/>
</dbReference>
<proteinExistence type="inferred from homology"/>
<dbReference type="PANTHER" id="PTHR43297">
    <property type="entry name" value="OLIGOPEPTIDE TRANSPORT ATP-BINDING PROTEIN APPD"/>
    <property type="match status" value="1"/>
</dbReference>
<dbReference type="SMART" id="SM00382">
    <property type="entry name" value="AAA"/>
    <property type="match status" value="1"/>
</dbReference>
<dbReference type="Pfam" id="PF00005">
    <property type="entry name" value="ABC_tran"/>
    <property type="match status" value="1"/>
</dbReference>
<keyword evidence="10" id="KW-1185">Reference proteome</keyword>
<feature type="domain" description="ABC transporter" evidence="8">
    <location>
        <begin position="8"/>
        <end position="276"/>
    </location>
</feature>
<dbReference type="NCBIfam" id="TIGR01727">
    <property type="entry name" value="oligo_HPY"/>
    <property type="match status" value="1"/>
</dbReference>
<evidence type="ECO:0000259" key="8">
    <source>
        <dbReference type="PROSITE" id="PS50893"/>
    </source>
</evidence>
<comment type="subcellular location">
    <subcellularLocation>
        <location evidence="1">Cell inner membrane</location>
        <topology evidence="1">Peripheral membrane protein</topology>
    </subcellularLocation>
</comment>
<gene>
    <name evidence="9" type="ORF">ACFO5X_05460</name>
</gene>
<keyword evidence="5" id="KW-0547">Nucleotide-binding</keyword>
<protein>
    <submittedName>
        <fullName evidence="9">ABC transporter ATP-binding protein</fullName>
    </submittedName>
</protein>
<keyword evidence="3" id="KW-0813">Transport</keyword>
<dbReference type="Proteomes" id="UP001595973">
    <property type="component" value="Unassembled WGS sequence"/>
</dbReference>
<dbReference type="InterPro" id="IPR050388">
    <property type="entry name" value="ABC_Ni/Peptide_Import"/>
</dbReference>
<evidence type="ECO:0000256" key="4">
    <source>
        <dbReference type="ARBA" id="ARBA00022475"/>
    </source>
</evidence>
<evidence type="ECO:0000256" key="3">
    <source>
        <dbReference type="ARBA" id="ARBA00022448"/>
    </source>
</evidence>
<dbReference type="Pfam" id="PF08352">
    <property type="entry name" value="oligo_HPY"/>
    <property type="match status" value="1"/>
</dbReference>
<dbReference type="InterPro" id="IPR027417">
    <property type="entry name" value="P-loop_NTPase"/>
</dbReference>
<sequence length="350" mass="37847">MADALLTVEGLSLGFRGDGGFAHILDGANMTVRGGEIMGLVGESGCGKTTLARAILGVLPRHSLEIRGGRIDFGGVDMLSPDSAEAQESVRGRRVTFIPQDPFTSLNPVFTIGQQIDELMKWKSPRRAAGSSRAPALLTPYPRARRRIDREKVMEMLNLVQLPRPDQLLRKYPHEVSGGQRQRLMIAMALLPEPDLIIADEPTTALDVTIQAQILGLLRKLASDRDVAVILTTHDLGSAYEICDRITVMYAGQDVEAAPVAEFFNRPTHPYTAKLLASLPEGGGGMTGIPGELPSFYAPPPGCRFQTRCERATEGCRTRPPANVAGPGHVVRCVHPLFETAAPVQKEAQG</sequence>
<keyword evidence="4" id="KW-1003">Cell membrane</keyword>
<dbReference type="Gene3D" id="3.40.50.300">
    <property type="entry name" value="P-loop containing nucleotide triphosphate hydrolases"/>
    <property type="match status" value="1"/>
</dbReference>
<evidence type="ECO:0000256" key="1">
    <source>
        <dbReference type="ARBA" id="ARBA00004417"/>
    </source>
</evidence>
<organism evidence="9 10">
    <name type="scientific">Seohaeicola nanhaiensis</name>
    <dbReference type="NCBI Taxonomy" id="1387282"/>
    <lineage>
        <taxon>Bacteria</taxon>
        <taxon>Pseudomonadati</taxon>
        <taxon>Pseudomonadota</taxon>
        <taxon>Alphaproteobacteria</taxon>
        <taxon>Rhodobacterales</taxon>
        <taxon>Roseobacteraceae</taxon>
        <taxon>Seohaeicola</taxon>
    </lineage>
</organism>
<dbReference type="InterPro" id="IPR017871">
    <property type="entry name" value="ABC_transporter-like_CS"/>
</dbReference>
<comment type="caution">
    <text evidence="9">The sequence shown here is derived from an EMBL/GenBank/DDBJ whole genome shotgun (WGS) entry which is preliminary data.</text>
</comment>
<evidence type="ECO:0000256" key="2">
    <source>
        <dbReference type="ARBA" id="ARBA00005417"/>
    </source>
</evidence>
<dbReference type="RefSeq" id="WP_380716230.1">
    <property type="nucleotide sequence ID" value="NZ_JBHSGI010000002.1"/>
</dbReference>
<dbReference type="SUPFAM" id="SSF52540">
    <property type="entry name" value="P-loop containing nucleoside triphosphate hydrolases"/>
    <property type="match status" value="1"/>
</dbReference>
<evidence type="ECO:0000256" key="6">
    <source>
        <dbReference type="ARBA" id="ARBA00022840"/>
    </source>
</evidence>
<dbReference type="InterPro" id="IPR013563">
    <property type="entry name" value="Oligopep_ABC_C"/>
</dbReference>
<evidence type="ECO:0000313" key="10">
    <source>
        <dbReference type="Proteomes" id="UP001595973"/>
    </source>
</evidence>
<dbReference type="PANTHER" id="PTHR43297:SF2">
    <property type="entry name" value="DIPEPTIDE TRANSPORT ATP-BINDING PROTEIN DPPD"/>
    <property type="match status" value="1"/>
</dbReference>
<evidence type="ECO:0000256" key="5">
    <source>
        <dbReference type="ARBA" id="ARBA00022741"/>
    </source>
</evidence>
<keyword evidence="7" id="KW-0472">Membrane</keyword>
<dbReference type="GO" id="GO:0005524">
    <property type="term" value="F:ATP binding"/>
    <property type="evidence" value="ECO:0007669"/>
    <property type="project" value="UniProtKB-KW"/>
</dbReference>
<keyword evidence="6 9" id="KW-0067">ATP-binding</keyword>
<dbReference type="PROSITE" id="PS50893">
    <property type="entry name" value="ABC_TRANSPORTER_2"/>
    <property type="match status" value="1"/>
</dbReference>